<keyword evidence="5" id="KW-0106">Calcium</keyword>
<accession>T1L4L5</accession>
<dbReference type="HOGENOM" id="CLU_051357_1_1_1"/>
<dbReference type="EnsemblMetazoa" id="tetur39g00490.1">
    <property type="protein sequence ID" value="tetur39g00490.1"/>
    <property type="gene ID" value="tetur39g00490"/>
</dbReference>
<name>T1L4L5_TETUR</name>
<dbReference type="eggNOG" id="KOG0037">
    <property type="taxonomic scope" value="Eukaryota"/>
</dbReference>
<dbReference type="AlphaFoldDB" id="T1L4L5"/>
<dbReference type="PANTHER" id="PTHR46212:SF9">
    <property type="entry name" value="PROGRAMMED CELL DEATH PROTEIN 6"/>
    <property type="match status" value="1"/>
</dbReference>
<sequence>MATPMPSEADLYKIFSAADRDKSGHISADELQKALSNGTWEPFNLRLVKMMIGMFDRDGNQTIDYNEFKQLWKFVNDWLNCFRQYDADRSGSIGKHELNHALNSFGYRLSDATYNLFMKKFGTPDGQSIIFDNFLLLCISLQGATASFAAFDVERKGEIKISYEQFLNSVVPLIA</sequence>
<keyword evidence="8" id="KW-1185">Reference proteome</keyword>
<dbReference type="PROSITE" id="PS00018">
    <property type="entry name" value="EF_HAND_1"/>
    <property type="match status" value="2"/>
</dbReference>
<dbReference type="KEGG" id="tut:107370260"/>
<dbReference type="PANTHER" id="PTHR46212">
    <property type="entry name" value="PEFLIN"/>
    <property type="match status" value="1"/>
</dbReference>
<evidence type="ECO:0000256" key="2">
    <source>
        <dbReference type="ARBA" id="ARBA00022490"/>
    </source>
</evidence>
<evidence type="ECO:0000256" key="5">
    <source>
        <dbReference type="ARBA" id="ARBA00022837"/>
    </source>
</evidence>
<reference evidence="7" key="2">
    <citation type="submission" date="2015-06" db="UniProtKB">
        <authorList>
            <consortium name="EnsemblMetazoa"/>
        </authorList>
    </citation>
    <scope>IDENTIFICATION</scope>
</reference>
<dbReference type="SUPFAM" id="SSF47473">
    <property type="entry name" value="EF-hand"/>
    <property type="match status" value="1"/>
</dbReference>
<reference evidence="8" key="1">
    <citation type="submission" date="2011-08" db="EMBL/GenBank/DDBJ databases">
        <authorList>
            <person name="Rombauts S."/>
        </authorList>
    </citation>
    <scope>NUCLEOTIDE SEQUENCE</scope>
    <source>
        <strain evidence="8">London</strain>
    </source>
</reference>
<evidence type="ECO:0000256" key="4">
    <source>
        <dbReference type="ARBA" id="ARBA00022737"/>
    </source>
</evidence>
<organism evidence="7 8">
    <name type="scientific">Tetranychus urticae</name>
    <name type="common">Two-spotted spider mite</name>
    <dbReference type="NCBI Taxonomy" id="32264"/>
    <lineage>
        <taxon>Eukaryota</taxon>
        <taxon>Metazoa</taxon>
        <taxon>Ecdysozoa</taxon>
        <taxon>Arthropoda</taxon>
        <taxon>Chelicerata</taxon>
        <taxon>Arachnida</taxon>
        <taxon>Acari</taxon>
        <taxon>Acariformes</taxon>
        <taxon>Trombidiformes</taxon>
        <taxon>Prostigmata</taxon>
        <taxon>Eleutherengona</taxon>
        <taxon>Raphignathae</taxon>
        <taxon>Tetranychoidea</taxon>
        <taxon>Tetranychidae</taxon>
        <taxon>Tetranychus</taxon>
    </lineage>
</organism>
<gene>
    <name evidence="7" type="primary">107370260</name>
</gene>
<comment type="subcellular location">
    <subcellularLocation>
        <location evidence="1">Cytoplasm</location>
    </subcellularLocation>
</comment>
<dbReference type="InterPro" id="IPR018247">
    <property type="entry name" value="EF_Hand_1_Ca_BS"/>
</dbReference>
<evidence type="ECO:0000313" key="8">
    <source>
        <dbReference type="Proteomes" id="UP000015104"/>
    </source>
</evidence>
<dbReference type="STRING" id="32264.T1L4L5"/>
<feature type="domain" description="EF-hand" evidence="6">
    <location>
        <begin position="73"/>
        <end position="108"/>
    </location>
</feature>
<dbReference type="InterPro" id="IPR051426">
    <property type="entry name" value="Peflin/Sorcin_CaBP"/>
</dbReference>
<dbReference type="Gene3D" id="1.10.238.10">
    <property type="entry name" value="EF-hand"/>
    <property type="match status" value="1"/>
</dbReference>
<keyword evidence="3" id="KW-0479">Metal-binding</keyword>
<dbReference type="GO" id="GO:0048306">
    <property type="term" value="F:calcium-dependent protein binding"/>
    <property type="evidence" value="ECO:0007669"/>
    <property type="project" value="UniProtKB-ARBA"/>
</dbReference>
<dbReference type="GO" id="GO:0005737">
    <property type="term" value="C:cytoplasm"/>
    <property type="evidence" value="ECO:0007669"/>
    <property type="project" value="UniProtKB-SubCell"/>
</dbReference>
<dbReference type="EMBL" id="CAEY01001102">
    <property type="status" value="NOT_ANNOTATED_CDS"/>
    <property type="molecule type" value="Genomic_DNA"/>
</dbReference>
<dbReference type="Pfam" id="PF13405">
    <property type="entry name" value="EF-hand_6"/>
    <property type="match status" value="1"/>
</dbReference>
<dbReference type="PROSITE" id="PS50222">
    <property type="entry name" value="EF_HAND_2"/>
    <property type="match status" value="2"/>
</dbReference>
<evidence type="ECO:0000313" key="7">
    <source>
        <dbReference type="EnsemblMetazoa" id="tetur39g00490.1"/>
    </source>
</evidence>
<proteinExistence type="predicted"/>
<dbReference type="Proteomes" id="UP000015104">
    <property type="component" value="Unassembled WGS sequence"/>
</dbReference>
<evidence type="ECO:0000259" key="6">
    <source>
        <dbReference type="PROSITE" id="PS50222"/>
    </source>
</evidence>
<dbReference type="GO" id="GO:0005509">
    <property type="term" value="F:calcium ion binding"/>
    <property type="evidence" value="ECO:0007669"/>
    <property type="project" value="InterPro"/>
</dbReference>
<keyword evidence="4" id="KW-0677">Repeat</keyword>
<dbReference type="SMART" id="SM00054">
    <property type="entry name" value="EFh"/>
    <property type="match status" value="3"/>
</dbReference>
<dbReference type="InterPro" id="IPR002048">
    <property type="entry name" value="EF_hand_dom"/>
</dbReference>
<dbReference type="Pfam" id="PF13499">
    <property type="entry name" value="EF-hand_7"/>
    <property type="match status" value="1"/>
</dbReference>
<evidence type="ECO:0000256" key="1">
    <source>
        <dbReference type="ARBA" id="ARBA00004496"/>
    </source>
</evidence>
<dbReference type="InterPro" id="IPR011992">
    <property type="entry name" value="EF-hand-dom_pair"/>
</dbReference>
<evidence type="ECO:0000256" key="3">
    <source>
        <dbReference type="ARBA" id="ARBA00022723"/>
    </source>
</evidence>
<feature type="domain" description="EF-hand" evidence="6">
    <location>
        <begin position="6"/>
        <end position="41"/>
    </location>
</feature>
<dbReference type="OMA" id="TWTPFNI"/>
<dbReference type="OrthoDB" id="186625at2759"/>
<protein>
    <recommendedName>
        <fullName evidence="6">EF-hand domain-containing protein</fullName>
    </recommendedName>
</protein>
<keyword evidence="2" id="KW-0963">Cytoplasm</keyword>